<name>A0ABW8JH10_9GAMM</name>
<dbReference type="EMBL" id="JADIKJ010000003">
    <property type="protein sequence ID" value="MFK2899590.1"/>
    <property type="molecule type" value="Genomic_DNA"/>
</dbReference>
<dbReference type="Proteomes" id="UP001620461">
    <property type="component" value="Unassembled WGS sequence"/>
</dbReference>
<accession>A0ABW8JH10</accession>
<dbReference type="InterPro" id="IPR011083">
    <property type="entry name" value="Phage_tail_collar_dom"/>
</dbReference>
<evidence type="ECO:0000313" key="3">
    <source>
        <dbReference type="Proteomes" id="UP001620461"/>
    </source>
</evidence>
<evidence type="ECO:0000259" key="1">
    <source>
        <dbReference type="Pfam" id="PF07484"/>
    </source>
</evidence>
<sequence>MSTPYVGEIRLFGFPRIPTGWFLCDGSLKSIAQYQVLFQLLGTTYGGDGQTTFGVPDLRGRIPLHQGTGTGLTPRVMGQLFGTESVTLTASQMPTHTHAYNATTAAASANTPANGQLGALSSDTMYTTAPGIRTEQMSSQSVTTVGGALPHDNTMPTLTVSFCIAYEGVYPSQA</sequence>
<organism evidence="2 3">
    <name type="scientific">Dyella jejuensis</name>
    <dbReference type="NCBI Taxonomy" id="1432009"/>
    <lineage>
        <taxon>Bacteria</taxon>
        <taxon>Pseudomonadati</taxon>
        <taxon>Pseudomonadota</taxon>
        <taxon>Gammaproteobacteria</taxon>
        <taxon>Lysobacterales</taxon>
        <taxon>Rhodanobacteraceae</taxon>
        <taxon>Dyella</taxon>
    </lineage>
</organism>
<reference evidence="2 3" key="1">
    <citation type="submission" date="2020-10" db="EMBL/GenBank/DDBJ databases">
        <title>Phylogeny of dyella-like bacteria.</title>
        <authorList>
            <person name="Fu J."/>
        </authorList>
    </citation>
    <scope>NUCLEOTIDE SEQUENCE [LARGE SCALE GENOMIC DNA]</scope>
    <source>
        <strain evidence="2 3">JP1</strain>
    </source>
</reference>
<dbReference type="SUPFAM" id="SSF88874">
    <property type="entry name" value="Receptor-binding domain of short tail fibre protein gp12"/>
    <property type="match status" value="1"/>
</dbReference>
<proteinExistence type="predicted"/>
<protein>
    <submittedName>
        <fullName evidence="2">Phage tail protein</fullName>
    </submittedName>
</protein>
<gene>
    <name evidence="2" type="ORF">ISP15_04515</name>
</gene>
<keyword evidence="3" id="KW-1185">Reference proteome</keyword>
<dbReference type="Pfam" id="PF07484">
    <property type="entry name" value="Collar"/>
    <property type="match status" value="1"/>
</dbReference>
<feature type="domain" description="Phage tail collar" evidence="1">
    <location>
        <begin position="7"/>
        <end position="63"/>
    </location>
</feature>
<comment type="caution">
    <text evidence="2">The sequence shown here is derived from an EMBL/GenBank/DDBJ whole genome shotgun (WGS) entry which is preliminary data.</text>
</comment>
<dbReference type="RefSeq" id="WP_404545560.1">
    <property type="nucleotide sequence ID" value="NZ_JADIKJ010000003.1"/>
</dbReference>
<dbReference type="InterPro" id="IPR037053">
    <property type="entry name" value="Phage_tail_collar_dom_sf"/>
</dbReference>
<evidence type="ECO:0000313" key="2">
    <source>
        <dbReference type="EMBL" id="MFK2899590.1"/>
    </source>
</evidence>
<dbReference type="Gene3D" id="3.90.1340.10">
    <property type="entry name" value="Phage tail collar domain"/>
    <property type="match status" value="1"/>
</dbReference>